<accession>A0A2T5C0J7</accession>
<protein>
    <recommendedName>
        <fullName evidence="2">Gliding motility protein GldL-like N-terminal domain-containing protein</fullName>
    </recommendedName>
</protein>
<dbReference type="Pfam" id="PF22827">
    <property type="entry name" value="GldL_N"/>
    <property type="match status" value="1"/>
</dbReference>
<feature type="transmembrane region" description="Helical" evidence="1">
    <location>
        <begin position="35"/>
        <end position="54"/>
    </location>
</feature>
<organism evidence="3 4">
    <name type="scientific">Mangrovibacterium marinum</name>
    <dbReference type="NCBI Taxonomy" id="1639118"/>
    <lineage>
        <taxon>Bacteria</taxon>
        <taxon>Pseudomonadati</taxon>
        <taxon>Bacteroidota</taxon>
        <taxon>Bacteroidia</taxon>
        <taxon>Marinilabiliales</taxon>
        <taxon>Prolixibacteraceae</taxon>
        <taxon>Mangrovibacterium</taxon>
    </lineage>
</organism>
<sequence length="73" mass="8023">MTRTQTDKLMGLLLNSSAALILIGAFFKLQHYPYGTLLLDIGFIAALITASCEISRLKKIIRKLEGGEQDPNS</sequence>
<dbReference type="RefSeq" id="WP_107822817.1">
    <property type="nucleotide sequence ID" value="NZ_OY782574.1"/>
</dbReference>
<dbReference type="Proteomes" id="UP000243525">
    <property type="component" value="Unassembled WGS sequence"/>
</dbReference>
<proteinExistence type="predicted"/>
<keyword evidence="1" id="KW-0812">Transmembrane</keyword>
<dbReference type="OrthoDB" id="1123286at2"/>
<dbReference type="InterPro" id="IPR055087">
    <property type="entry name" value="GldL-like_N"/>
</dbReference>
<evidence type="ECO:0000313" key="4">
    <source>
        <dbReference type="Proteomes" id="UP000243525"/>
    </source>
</evidence>
<dbReference type="AlphaFoldDB" id="A0A2T5C0J7"/>
<feature type="domain" description="Gliding motility protein GldL-like N-terminal" evidence="2">
    <location>
        <begin position="17"/>
        <end position="44"/>
    </location>
</feature>
<keyword evidence="1" id="KW-1133">Transmembrane helix</keyword>
<dbReference type="EMBL" id="QAAD01000011">
    <property type="protein sequence ID" value="PTN08090.1"/>
    <property type="molecule type" value="Genomic_DNA"/>
</dbReference>
<reference evidence="3 4" key="1">
    <citation type="submission" date="2018-04" db="EMBL/GenBank/DDBJ databases">
        <title>Genomic Encyclopedia of Archaeal and Bacterial Type Strains, Phase II (KMG-II): from individual species to whole genera.</title>
        <authorList>
            <person name="Goeker M."/>
        </authorList>
    </citation>
    <scope>NUCLEOTIDE SEQUENCE [LARGE SCALE GENOMIC DNA]</scope>
    <source>
        <strain evidence="3 4">DSM 28823</strain>
    </source>
</reference>
<gene>
    <name evidence="3" type="ORF">C8N47_111131</name>
</gene>
<keyword evidence="1" id="KW-0472">Membrane</keyword>
<evidence type="ECO:0000313" key="3">
    <source>
        <dbReference type="EMBL" id="PTN08090.1"/>
    </source>
</evidence>
<comment type="caution">
    <text evidence="3">The sequence shown here is derived from an EMBL/GenBank/DDBJ whole genome shotgun (WGS) entry which is preliminary data.</text>
</comment>
<keyword evidence="4" id="KW-1185">Reference proteome</keyword>
<evidence type="ECO:0000256" key="1">
    <source>
        <dbReference type="SAM" id="Phobius"/>
    </source>
</evidence>
<name>A0A2T5C0J7_9BACT</name>
<evidence type="ECO:0000259" key="2">
    <source>
        <dbReference type="Pfam" id="PF22827"/>
    </source>
</evidence>
<feature type="transmembrane region" description="Helical" evidence="1">
    <location>
        <begin position="12"/>
        <end position="29"/>
    </location>
</feature>